<dbReference type="InterPro" id="IPR016181">
    <property type="entry name" value="Acyl_CoA_acyltransferase"/>
</dbReference>
<sequence length="101" mass="12274">MENETFEIKDNEFLRQFEATIEDEFVKLEYSDQERKIFLSKLEMSEELREKGYQEQFLTQVFDYIEKKGRLKIIPNSKEVKRFFKANKEKYSDLIPIGISF</sequence>
<organism evidence="2 3">
    <name type="scientific">Mesonia maritima</name>
    <dbReference type="NCBI Taxonomy" id="1793873"/>
    <lineage>
        <taxon>Bacteria</taxon>
        <taxon>Pseudomonadati</taxon>
        <taxon>Bacteroidota</taxon>
        <taxon>Flavobacteriia</taxon>
        <taxon>Flavobacteriales</taxon>
        <taxon>Flavobacteriaceae</taxon>
        <taxon>Mesonia</taxon>
    </lineage>
</organism>
<dbReference type="EMBL" id="JAVDQA010000003">
    <property type="protein sequence ID" value="MDR6300775.1"/>
    <property type="molecule type" value="Genomic_DNA"/>
</dbReference>
<feature type="domain" description="N-acetyltransferase" evidence="1">
    <location>
        <begin position="9"/>
        <end position="96"/>
    </location>
</feature>
<evidence type="ECO:0000259" key="1">
    <source>
        <dbReference type="PROSITE" id="PS51729"/>
    </source>
</evidence>
<dbReference type="PROSITE" id="PS51729">
    <property type="entry name" value="GNAT_YJDJ"/>
    <property type="match status" value="1"/>
</dbReference>
<name>A0ABU1K689_9FLAO</name>
<protein>
    <recommendedName>
        <fullName evidence="1">N-acetyltransferase domain-containing protein</fullName>
    </recommendedName>
</protein>
<dbReference type="InterPro" id="IPR031165">
    <property type="entry name" value="GNAT_YJDJ"/>
</dbReference>
<accession>A0ABU1K689</accession>
<evidence type="ECO:0000313" key="2">
    <source>
        <dbReference type="EMBL" id="MDR6300775.1"/>
    </source>
</evidence>
<gene>
    <name evidence="2" type="ORF">GGR31_001418</name>
</gene>
<dbReference type="SUPFAM" id="SSF55729">
    <property type="entry name" value="Acyl-CoA N-acyltransferases (Nat)"/>
    <property type="match status" value="1"/>
</dbReference>
<reference evidence="2 3" key="1">
    <citation type="submission" date="2023-07" db="EMBL/GenBank/DDBJ databases">
        <title>Genomic Encyclopedia of Type Strains, Phase IV (KMG-IV): sequencing the most valuable type-strain genomes for metagenomic binning, comparative biology and taxonomic classification.</title>
        <authorList>
            <person name="Goeker M."/>
        </authorList>
    </citation>
    <scope>NUCLEOTIDE SEQUENCE [LARGE SCALE GENOMIC DNA]</scope>
    <source>
        <strain evidence="2 3">DSM 102814</strain>
    </source>
</reference>
<keyword evidence="3" id="KW-1185">Reference proteome</keyword>
<dbReference type="Proteomes" id="UP001257659">
    <property type="component" value="Unassembled WGS sequence"/>
</dbReference>
<dbReference type="Pfam" id="PF14542">
    <property type="entry name" value="Acetyltransf_CG"/>
    <property type="match status" value="1"/>
</dbReference>
<comment type="caution">
    <text evidence="2">The sequence shown here is derived from an EMBL/GenBank/DDBJ whole genome shotgun (WGS) entry which is preliminary data.</text>
</comment>
<dbReference type="RefSeq" id="WP_309727674.1">
    <property type="nucleotide sequence ID" value="NZ_JAVDQA010000003.1"/>
</dbReference>
<dbReference type="Gene3D" id="3.40.630.30">
    <property type="match status" value="1"/>
</dbReference>
<evidence type="ECO:0000313" key="3">
    <source>
        <dbReference type="Proteomes" id="UP001257659"/>
    </source>
</evidence>
<proteinExistence type="predicted"/>